<accession>A0ABR8QSH7</accession>
<keyword evidence="2" id="KW-1185">Reference proteome</keyword>
<protein>
    <submittedName>
        <fullName evidence="1">VanW family protein</fullName>
    </submittedName>
</protein>
<dbReference type="PANTHER" id="PTHR35788">
    <property type="entry name" value="EXPORTED PROTEIN-RELATED"/>
    <property type="match status" value="1"/>
</dbReference>
<gene>
    <name evidence="1" type="ORF">H9655_15805</name>
</gene>
<sequence>MSQYWLLSFLLMISPINDDSIFTIKKEEKVITQIQREDFAIPQSNLPFIEMKKFESFMEDLDKKTFIAPKDAYIKGNTIIPEIEGKRLYRKEFKNQFFRYYFSKGVSTIQLPLISVPARVDRDLISQINVKTIGQYVTYFNSNNKNRSHNISLATEAINNYVIFPGETFSFNDVVGKRTKGKGYLRAPVIVRGELSEDIGGGICQVSSTLFNAVDRAGVEIGERFSHSKRVPYVPKGRDATVSWYGPDFTFTNPYEFPLLISAHIYGGQMIVVIKSSDEIETSPRHVPNASKILPKEISANGDT</sequence>
<name>A0ABR8QSH7_9BACI</name>
<evidence type="ECO:0000313" key="2">
    <source>
        <dbReference type="Proteomes" id="UP000657931"/>
    </source>
</evidence>
<organism evidence="1 2">
    <name type="scientific">Cytobacillus stercorigallinarum</name>
    <dbReference type="NCBI Taxonomy" id="2762240"/>
    <lineage>
        <taxon>Bacteria</taxon>
        <taxon>Bacillati</taxon>
        <taxon>Bacillota</taxon>
        <taxon>Bacilli</taxon>
        <taxon>Bacillales</taxon>
        <taxon>Bacillaceae</taxon>
        <taxon>Cytobacillus</taxon>
    </lineage>
</organism>
<dbReference type="InterPro" id="IPR007391">
    <property type="entry name" value="Vancomycin_resist_VanW"/>
</dbReference>
<reference evidence="1 2" key="1">
    <citation type="submission" date="2020-08" db="EMBL/GenBank/DDBJ databases">
        <title>A Genomic Blueprint of the Chicken Gut Microbiome.</title>
        <authorList>
            <person name="Gilroy R."/>
            <person name="Ravi A."/>
            <person name="Getino M."/>
            <person name="Pursley I."/>
            <person name="Horton D.L."/>
            <person name="Alikhan N.-F."/>
            <person name="Baker D."/>
            <person name="Gharbi K."/>
            <person name="Hall N."/>
            <person name="Watson M."/>
            <person name="Adriaenssens E.M."/>
            <person name="Foster-Nyarko E."/>
            <person name="Jarju S."/>
            <person name="Secka A."/>
            <person name="Antonio M."/>
            <person name="Oren A."/>
            <person name="Chaudhuri R."/>
            <person name="La Ragione R.M."/>
            <person name="Hildebrand F."/>
            <person name="Pallen M.J."/>
        </authorList>
    </citation>
    <scope>NUCLEOTIDE SEQUENCE [LARGE SCALE GENOMIC DNA]</scope>
    <source>
        <strain evidence="1 2">Sa5YUA1</strain>
    </source>
</reference>
<dbReference type="Proteomes" id="UP000657931">
    <property type="component" value="Unassembled WGS sequence"/>
</dbReference>
<evidence type="ECO:0000313" key="1">
    <source>
        <dbReference type="EMBL" id="MBD7938501.1"/>
    </source>
</evidence>
<dbReference type="EMBL" id="JACSQT010000008">
    <property type="protein sequence ID" value="MBD7938501.1"/>
    <property type="molecule type" value="Genomic_DNA"/>
</dbReference>
<comment type="caution">
    <text evidence="1">The sequence shown here is derived from an EMBL/GenBank/DDBJ whole genome shotgun (WGS) entry which is preliminary data.</text>
</comment>
<dbReference type="PANTHER" id="PTHR35788:SF1">
    <property type="entry name" value="EXPORTED PROTEIN"/>
    <property type="match status" value="1"/>
</dbReference>
<dbReference type="RefSeq" id="WP_191815773.1">
    <property type="nucleotide sequence ID" value="NZ_JACSQT010000008.1"/>
</dbReference>
<dbReference type="Pfam" id="PF04294">
    <property type="entry name" value="VanW"/>
    <property type="match status" value="1"/>
</dbReference>
<proteinExistence type="predicted"/>
<dbReference type="InterPro" id="IPR052913">
    <property type="entry name" value="Glycopeptide_resist_protein"/>
</dbReference>